<dbReference type="GO" id="GO:0046872">
    <property type="term" value="F:metal ion binding"/>
    <property type="evidence" value="ECO:0007669"/>
    <property type="project" value="TreeGrafter"/>
</dbReference>
<dbReference type="SMART" id="SM01118">
    <property type="entry name" value="CYTH"/>
    <property type="match status" value="1"/>
</dbReference>
<gene>
    <name evidence="3" type="ORF">SAMN05216508_1124</name>
</gene>
<evidence type="ECO:0000313" key="3">
    <source>
        <dbReference type="EMBL" id="SFU55517.1"/>
    </source>
</evidence>
<dbReference type="PROSITE" id="PS51707">
    <property type="entry name" value="CYTH"/>
    <property type="match status" value="1"/>
</dbReference>
<dbReference type="Gene3D" id="2.40.320.10">
    <property type="entry name" value="Hypothetical Protein Pfu-838710-001"/>
    <property type="match status" value="1"/>
</dbReference>
<reference evidence="3 4" key="1">
    <citation type="submission" date="2016-10" db="EMBL/GenBank/DDBJ databases">
        <authorList>
            <person name="de Groot N.N."/>
        </authorList>
    </citation>
    <scope>NUCLEOTIDE SEQUENCE [LARGE SCALE GENOMIC DNA]</scope>
    <source>
        <strain evidence="3 4">KHGC13</strain>
    </source>
</reference>
<protein>
    <submittedName>
        <fullName evidence="3">CYTH domain-containing protein</fullName>
    </submittedName>
</protein>
<dbReference type="STRING" id="155865.SAMN05216515_11355"/>
<evidence type="ECO:0000259" key="2">
    <source>
        <dbReference type="PROSITE" id="PS51707"/>
    </source>
</evidence>
<organism evidence="3 4">
    <name type="scientific">Eubacterium pyruvativorans</name>
    <dbReference type="NCBI Taxonomy" id="155865"/>
    <lineage>
        <taxon>Bacteria</taxon>
        <taxon>Bacillati</taxon>
        <taxon>Bacillota</taxon>
        <taxon>Clostridia</taxon>
        <taxon>Eubacteriales</taxon>
        <taxon>Eubacteriaceae</taxon>
        <taxon>Eubacterium</taxon>
    </lineage>
</organism>
<dbReference type="AlphaFoldDB" id="A0A1I7H483"/>
<evidence type="ECO:0000313" key="4">
    <source>
        <dbReference type="Proteomes" id="UP000198817"/>
    </source>
</evidence>
<dbReference type="PANTHER" id="PTHR39569:SF1">
    <property type="entry name" value="INORGANIC TRIPHOSPHATASE"/>
    <property type="match status" value="1"/>
</dbReference>
<dbReference type="SUPFAM" id="SSF55154">
    <property type="entry name" value="CYTH-like phosphatases"/>
    <property type="match status" value="1"/>
</dbReference>
<proteinExistence type="predicted"/>
<dbReference type="InterPro" id="IPR033469">
    <property type="entry name" value="CYTH-like_dom_sf"/>
</dbReference>
<feature type="domain" description="CYTH" evidence="2">
    <location>
        <begin position="1"/>
        <end position="208"/>
    </location>
</feature>
<dbReference type="RefSeq" id="WP_090471205.1">
    <property type="nucleotide sequence ID" value="NZ_FOWF01000013.1"/>
</dbReference>
<feature type="compositionally biased region" description="Basic and acidic residues" evidence="1">
    <location>
        <begin position="211"/>
        <end position="226"/>
    </location>
</feature>
<dbReference type="InterPro" id="IPR023577">
    <property type="entry name" value="CYTH_domain"/>
</dbReference>
<dbReference type="EMBL" id="FPBT01000012">
    <property type="protein sequence ID" value="SFU55517.1"/>
    <property type="molecule type" value="Genomic_DNA"/>
</dbReference>
<evidence type="ECO:0000256" key="1">
    <source>
        <dbReference type="SAM" id="MobiDB-lite"/>
    </source>
</evidence>
<dbReference type="OrthoDB" id="3034217at2"/>
<dbReference type="InterPro" id="IPR039013">
    <property type="entry name" value="YgiF"/>
</dbReference>
<accession>A0A1I7H483</accession>
<dbReference type="GO" id="GO:0050355">
    <property type="term" value="F:inorganic triphosphate phosphatase activity"/>
    <property type="evidence" value="ECO:0007669"/>
    <property type="project" value="InterPro"/>
</dbReference>
<sequence>MEIELKYLLRDPEEIDRIFGDPAIQRMKDETEVLPMHAVYFDTEDRKLARERIAFRVRKEGDRYIATLKWSQEQREAGELYRREELNVPVSDEEMIRAPKVSLFDTSPMEDRLKQLAGDAPLTPLMEMTFVRRQTRVDTGDSISELSIDRGDILAGGKTAPILELELELLSGREEDVMNLGSRLAEKYDLIPGVKSKFERGMDLYGPDQDGPDRDGASPENTEGRASEPGYLVFHR</sequence>
<dbReference type="Proteomes" id="UP000198817">
    <property type="component" value="Unassembled WGS sequence"/>
</dbReference>
<feature type="region of interest" description="Disordered" evidence="1">
    <location>
        <begin position="201"/>
        <end position="236"/>
    </location>
</feature>
<dbReference type="PANTHER" id="PTHR39569">
    <property type="entry name" value="INORGANIC TRIPHOSPHATASE"/>
    <property type="match status" value="1"/>
</dbReference>
<keyword evidence="4" id="KW-1185">Reference proteome</keyword>
<dbReference type="Pfam" id="PF01928">
    <property type="entry name" value="CYTH"/>
    <property type="match status" value="1"/>
</dbReference>
<name>A0A1I7H483_9FIRM</name>